<sequence>MGGPPPSTAGNPLHICGTYGRHVHWMKAVGSRVQPLLHPCAKDVRRYDDSRRFSVRAPSSPGLHSGHRLHVSSLHDGPDAHGNAKVHETVHETLHETVHVDTTLPDVGRLRNRDHGGVQCLGSVNATALVSAVGL</sequence>
<reference evidence="1 2" key="1">
    <citation type="submission" date="2018-06" db="EMBL/GenBank/DDBJ databases">
        <title>Comparative genomics of downy mildews reveals potential adaptations to biotrophy.</title>
        <authorList>
            <person name="Fletcher K."/>
            <person name="Klosterman S.J."/>
            <person name="Derevnina L."/>
            <person name="Martin F."/>
            <person name="Koike S."/>
            <person name="Reyes Chin-Wo S."/>
            <person name="Mou B."/>
            <person name="Michelmore R."/>
        </authorList>
    </citation>
    <scope>NUCLEOTIDE SEQUENCE [LARGE SCALE GENOMIC DNA]</scope>
    <source>
        <strain evidence="1 2">R13</strain>
    </source>
</reference>
<comment type="caution">
    <text evidence="1">The sequence shown here is derived from an EMBL/GenBank/DDBJ whole genome shotgun (WGS) entry which is preliminary data.</text>
</comment>
<name>A0A3R7XY35_9STRA</name>
<dbReference type="AlphaFoldDB" id="A0A3R7XY35"/>
<dbReference type="Proteomes" id="UP000286097">
    <property type="component" value="Unassembled WGS sequence"/>
</dbReference>
<dbReference type="EMBL" id="QKXF01000115">
    <property type="protein sequence ID" value="RQM16478.1"/>
    <property type="molecule type" value="Genomic_DNA"/>
</dbReference>
<organism evidence="1 2">
    <name type="scientific">Peronospora effusa</name>
    <dbReference type="NCBI Taxonomy" id="542832"/>
    <lineage>
        <taxon>Eukaryota</taxon>
        <taxon>Sar</taxon>
        <taxon>Stramenopiles</taxon>
        <taxon>Oomycota</taxon>
        <taxon>Peronosporomycetes</taxon>
        <taxon>Peronosporales</taxon>
        <taxon>Peronosporaceae</taxon>
        <taxon>Peronospora</taxon>
    </lineage>
</organism>
<protein>
    <submittedName>
        <fullName evidence="1">Uncharacterized protein</fullName>
    </submittedName>
</protein>
<gene>
    <name evidence="1" type="ORF">DD237_002507</name>
</gene>
<evidence type="ECO:0000313" key="1">
    <source>
        <dbReference type="EMBL" id="RQM16478.1"/>
    </source>
</evidence>
<proteinExistence type="predicted"/>
<evidence type="ECO:0000313" key="2">
    <source>
        <dbReference type="Proteomes" id="UP000286097"/>
    </source>
</evidence>
<accession>A0A3R7XY35</accession>
<dbReference type="VEuPathDB" id="FungiDB:DD237_002507"/>